<dbReference type="RefSeq" id="WP_191143245.1">
    <property type="nucleotide sequence ID" value="NZ_JACXAF010000001.1"/>
</dbReference>
<accession>A0A8J6QEJ9</accession>
<dbReference type="Proteomes" id="UP000638014">
    <property type="component" value="Unassembled WGS sequence"/>
</dbReference>
<organism evidence="2 3">
    <name type="scientific">Neiella litorisoli</name>
    <dbReference type="NCBI Taxonomy" id="2771431"/>
    <lineage>
        <taxon>Bacteria</taxon>
        <taxon>Pseudomonadati</taxon>
        <taxon>Pseudomonadota</taxon>
        <taxon>Gammaproteobacteria</taxon>
        <taxon>Alteromonadales</taxon>
        <taxon>Echinimonadaceae</taxon>
        <taxon>Neiella</taxon>
    </lineage>
</organism>
<keyword evidence="1" id="KW-0732">Signal</keyword>
<proteinExistence type="predicted"/>
<sequence>MSLAKKSIIASALLGVSFASHAITPIDTSADPKEGFSGSVGLGLKGKSGGKDQQEYNISLLGRHVAGERTLLLVTDYNYGETNDKKDEDDLFLHTRWIQNNFFAPSLDLEMFAQYQYDKFDDLESRKLAGSGVRWRFKSEDEAGVLNTTFGAGGFVEEEESESTGETESNWRGNFYGKWVWDRKGDFPFKLYGRLYVQPVLDDLGDVRATGNGGIQFSITDTLALSFDAEIEYDSEPFEEADSTNTEYGVKLSYAF</sequence>
<dbReference type="AlphaFoldDB" id="A0A8J6QEJ9"/>
<name>A0A8J6QEJ9_9GAMM</name>
<evidence type="ECO:0000256" key="1">
    <source>
        <dbReference type="SAM" id="SignalP"/>
    </source>
</evidence>
<gene>
    <name evidence="2" type="ORF">IC617_01705</name>
</gene>
<evidence type="ECO:0000313" key="3">
    <source>
        <dbReference type="Proteomes" id="UP000638014"/>
    </source>
</evidence>
<dbReference type="InterPro" id="IPR007433">
    <property type="entry name" value="DUF481"/>
</dbReference>
<evidence type="ECO:0000313" key="2">
    <source>
        <dbReference type="EMBL" id="MBD1388134.1"/>
    </source>
</evidence>
<feature type="chain" id="PRO_5035244171" evidence="1">
    <location>
        <begin position="23"/>
        <end position="256"/>
    </location>
</feature>
<dbReference type="EMBL" id="JACXAF010000001">
    <property type="protein sequence ID" value="MBD1388134.1"/>
    <property type="molecule type" value="Genomic_DNA"/>
</dbReference>
<comment type="caution">
    <text evidence="2">The sequence shown here is derived from an EMBL/GenBank/DDBJ whole genome shotgun (WGS) entry which is preliminary data.</text>
</comment>
<feature type="signal peptide" evidence="1">
    <location>
        <begin position="1"/>
        <end position="22"/>
    </location>
</feature>
<dbReference type="Pfam" id="PF04338">
    <property type="entry name" value="DUF481"/>
    <property type="match status" value="1"/>
</dbReference>
<reference evidence="2" key="1">
    <citation type="submission" date="2020-09" db="EMBL/GenBank/DDBJ databases">
        <title>A novel bacterium of genus Neiella, isolated from South China Sea.</title>
        <authorList>
            <person name="Huang H."/>
            <person name="Mo K."/>
            <person name="Hu Y."/>
        </authorList>
    </citation>
    <scope>NUCLEOTIDE SEQUENCE</scope>
    <source>
        <strain evidence="2">HB171785</strain>
    </source>
</reference>
<keyword evidence="3" id="KW-1185">Reference proteome</keyword>
<protein>
    <submittedName>
        <fullName evidence="2">DUF481 domain-containing protein</fullName>
    </submittedName>
</protein>